<evidence type="ECO:0000256" key="1">
    <source>
        <dbReference type="SAM" id="MobiDB-lite"/>
    </source>
</evidence>
<feature type="compositionally biased region" description="Polar residues" evidence="1">
    <location>
        <begin position="276"/>
        <end position="287"/>
    </location>
</feature>
<accession>A0AAJ0F7I4</accession>
<feature type="region of interest" description="Disordered" evidence="1">
    <location>
        <begin position="1"/>
        <end position="105"/>
    </location>
</feature>
<reference evidence="2" key="1">
    <citation type="submission" date="2023-06" db="EMBL/GenBank/DDBJ databases">
        <title>Genome-scale phylogeny and comparative genomics of the fungal order Sordariales.</title>
        <authorList>
            <consortium name="Lawrence Berkeley National Laboratory"/>
            <person name="Hensen N."/>
            <person name="Bonometti L."/>
            <person name="Westerberg I."/>
            <person name="Brannstrom I.O."/>
            <person name="Guillou S."/>
            <person name="Cros-Aarteil S."/>
            <person name="Calhoun S."/>
            <person name="Haridas S."/>
            <person name="Kuo A."/>
            <person name="Mondo S."/>
            <person name="Pangilinan J."/>
            <person name="Riley R."/>
            <person name="Labutti K."/>
            <person name="Andreopoulos B."/>
            <person name="Lipzen A."/>
            <person name="Chen C."/>
            <person name="Yanf M."/>
            <person name="Daum C."/>
            <person name="Ng V."/>
            <person name="Clum A."/>
            <person name="Steindorff A."/>
            <person name="Ohm R."/>
            <person name="Martin F."/>
            <person name="Silar P."/>
            <person name="Natvig D."/>
            <person name="Lalanne C."/>
            <person name="Gautier V."/>
            <person name="Ament-Velasquez S.L."/>
            <person name="Kruys A."/>
            <person name="Hutchinson M.I."/>
            <person name="Powell A.J."/>
            <person name="Barry K."/>
            <person name="Miller A.N."/>
            <person name="Grigoriev I.V."/>
            <person name="Debuchy R."/>
            <person name="Gladieux P."/>
            <person name="Thoren M.H."/>
            <person name="Johannesson H."/>
        </authorList>
    </citation>
    <scope>NUCLEOTIDE SEQUENCE</scope>
    <source>
        <strain evidence="2">PSN4</strain>
    </source>
</reference>
<evidence type="ECO:0000313" key="3">
    <source>
        <dbReference type="Proteomes" id="UP001239445"/>
    </source>
</evidence>
<dbReference type="Proteomes" id="UP001239445">
    <property type="component" value="Unassembled WGS sequence"/>
</dbReference>
<dbReference type="AlphaFoldDB" id="A0AAJ0F7I4"/>
<feature type="compositionally biased region" description="Gly residues" evidence="1">
    <location>
        <begin position="85"/>
        <end position="98"/>
    </location>
</feature>
<feature type="region of interest" description="Disordered" evidence="1">
    <location>
        <begin position="276"/>
        <end position="299"/>
    </location>
</feature>
<protein>
    <recommendedName>
        <fullName evidence="4">C2H2-type domain-containing protein</fullName>
    </recommendedName>
</protein>
<organism evidence="2 3">
    <name type="scientific">Echria macrotheca</name>
    <dbReference type="NCBI Taxonomy" id="438768"/>
    <lineage>
        <taxon>Eukaryota</taxon>
        <taxon>Fungi</taxon>
        <taxon>Dikarya</taxon>
        <taxon>Ascomycota</taxon>
        <taxon>Pezizomycotina</taxon>
        <taxon>Sordariomycetes</taxon>
        <taxon>Sordariomycetidae</taxon>
        <taxon>Sordariales</taxon>
        <taxon>Schizotheciaceae</taxon>
        <taxon>Echria</taxon>
    </lineage>
</organism>
<dbReference type="PANTHER" id="PTHR38166">
    <property type="entry name" value="C2H2-TYPE DOMAIN-CONTAINING PROTEIN-RELATED"/>
    <property type="match status" value="1"/>
</dbReference>
<feature type="compositionally biased region" description="Basic and acidic residues" evidence="1">
    <location>
        <begin position="376"/>
        <end position="385"/>
    </location>
</feature>
<proteinExistence type="predicted"/>
<evidence type="ECO:0008006" key="4">
    <source>
        <dbReference type="Google" id="ProtNLM"/>
    </source>
</evidence>
<keyword evidence="3" id="KW-1185">Reference proteome</keyword>
<gene>
    <name evidence="2" type="ORF">QBC47DRAFT_86231</name>
</gene>
<dbReference type="PANTHER" id="PTHR38166:SF1">
    <property type="entry name" value="C2H2-TYPE DOMAIN-CONTAINING PROTEIN"/>
    <property type="match status" value="1"/>
</dbReference>
<feature type="region of interest" description="Disordered" evidence="1">
    <location>
        <begin position="337"/>
        <end position="385"/>
    </location>
</feature>
<name>A0AAJ0F7I4_9PEZI</name>
<evidence type="ECO:0000313" key="2">
    <source>
        <dbReference type="EMBL" id="KAK1751215.1"/>
    </source>
</evidence>
<dbReference type="EMBL" id="MU839843">
    <property type="protein sequence ID" value="KAK1751215.1"/>
    <property type="molecule type" value="Genomic_DNA"/>
</dbReference>
<comment type="caution">
    <text evidence="2">The sequence shown here is derived from an EMBL/GenBank/DDBJ whole genome shotgun (WGS) entry which is preliminary data.</text>
</comment>
<sequence length="385" mass="42991">MDRPIRRGNSHGSGLAQILPADSRPSGYPAGIYPDALGQYPHDGYADPASAFGGPSGQQFPYDHQGASAFSSHAPKPHKKKEKGGSGPPGGGGGGSSGKGKARESDGKHDRLWACPFAKCDLGSHLRCLRYELRRIVDVRQHLRRHHYRLFCPDCGTVFDTETNRDDHIVQRLCQQVHFTPQYVTADQWNLIAQRGGERGGNHELRWYRIWDILFPGVPRPASPYADSEFSGRVAYATHQLLQSGEVEALISHYPADQHQNLYQFGQAILAALRNRAQQQDNPSTSAAAELVSSPAETQAAQYDPIASPYPEEQQAHYQYLDSQPYDVQFGQAAGFQNSTWHQPFDDTQMPMDEEEDQPQGYAPQEHAYDEDDYDNDQHQDPSYQ</sequence>